<sequence>MGAGRKTETYNGLHSPSSGASRPPSSPLPFLNLLPEELAAVIFGCDHATYNECVTQLLFGLRASHISYVKNVRPGMPLFLFNYIDKKLHGIFEADSYGEMNINPYAWTDGKQKTQFPAQARVRVRCQCAPLTESIYKEALAANYVNYSQEKILFELNLVQTDKLISLFMRNSLSVSRPVVGLQRGSMSGDKGEDVDGWMKPKKPQKATFKAWKNAVAFTPAQNSVYSILEYKGAITPEQQCDDPSNRAKSSSQDFLQKDVEPMAGDSVNWNAAAASSSFNTDEALEEYTKSEKHHERTEKLEVVEALKEQKFKGKQVFGDRTFEDLILQERAHNEPSNSDSVDVPESVEWESLAREQCLQEQTMLRDDREQLKEKLQALDIPVAKAISKNLELSALAIAQMRQDRIKMRQLMDEAMTREELLKELDELRKKNATLEYAQVQMSLESDVLKSDMARMSSELAALKADMARMSLKVEVLSESGKEGSLMPTSSGCHLFNGMAENESALVNGADYCQQIYLIGGMDGSSCLYSVDIFNAGTNEITSAAPLSEPRSYSAACVLMESVYVFGGGNGSLWFNTVEMYDYDKDEWMICAPMSQRKGSLAGVTAGDRIYAIGGGNGKVYFSDVECYDPHLGTWIGSTSMLNKRFGVAATELNGAIYAIGGYDGQYLSSVERYDPREALWTPVASMRRQRGSLCAATLGEKIYAIGGYDGKEFIRAVEYYEPRKNCWVSMGTGMHIGRAYGAVARIGVNIFMFGGYNLQQGHLDTVECFSDTSGCWEIVDEIPLGRRSFLSCAVL</sequence>
<dbReference type="InterPro" id="IPR015915">
    <property type="entry name" value="Kelch-typ_b-propeller"/>
</dbReference>
<dbReference type="Proteomes" id="UP000825935">
    <property type="component" value="Chromosome 18"/>
</dbReference>
<dbReference type="SMART" id="SM00612">
    <property type="entry name" value="Kelch"/>
    <property type="match status" value="6"/>
</dbReference>
<dbReference type="InterPro" id="IPR013989">
    <property type="entry name" value="Dev_and_cell_death_domain"/>
</dbReference>
<dbReference type="EMBL" id="CM035423">
    <property type="protein sequence ID" value="KAH7365688.1"/>
    <property type="molecule type" value="Genomic_DNA"/>
</dbReference>
<keyword evidence="5" id="KW-1185">Reference proteome</keyword>
<gene>
    <name evidence="4" type="ORF">KP509_18G040700</name>
</gene>
<dbReference type="Gene3D" id="2.120.10.80">
    <property type="entry name" value="Kelch-type beta propeller"/>
    <property type="match status" value="2"/>
</dbReference>
<dbReference type="Pfam" id="PF10539">
    <property type="entry name" value="Dev_Cell_Death"/>
    <property type="match status" value="1"/>
</dbReference>
<dbReference type="GO" id="GO:0034976">
    <property type="term" value="P:response to endoplasmic reticulum stress"/>
    <property type="evidence" value="ECO:0007669"/>
    <property type="project" value="InterPro"/>
</dbReference>
<dbReference type="InterPro" id="IPR044832">
    <property type="entry name" value="NRP-like"/>
</dbReference>
<dbReference type="Pfam" id="PF24681">
    <property type="entry name" value="Kelch_KLHDC2_KLHL20_DRC7"/>
    <property type="match status" value="1"/>
</dbReference>
<dbReference type="SMART" id="SM00767">
    <property type="entry name" value="DCD"/>
    <property type="match status" value="1"/>
</dbReference>
<accession>A0A8T2SSR2</accession>
<organism evidence="4 5">
    <name type="scientific">Ceratopteris richardii</name>
    <name type="common">Triangle waterfern</name>
    <dbReference type="NCBI Taxonomy" id="49495"/>
    <lineage>
        <taxon>Eukaryota</taxon>
        <taxon>Viridiplantae</taxon>
        <taxon>Streptophyta</taxon>
        <taxon>Embryophyta</taxon>
        <taxon>Tracheophyta</taxon>
        <taxon>Polypodiopsida</taxon>
        <taxon>Polypodiidae</taxon>
        <taxon>Polypodiales</taxon>
        <taxon>Pteridineae</taxon>
        <taxon>Pteridaceae</taxon>
        <taxon>Parkerioideae</taxon>
        <taxon>Ceratopteris</taxon>
    </lineage>
</organism>
<feature type="region of interest" description="Disordered" evidence="2">
    <location>
        <begin position="1"/>
        <end position="26"/>
    </location>
</feature>
<dbReference type="Pfam" id="PF01344">
    <property type="entry name" value="Kelch_1"/>
    <property type="match status" value="2"/>
</dbReference>
<dbReference type="PANTHER" id="PTHR46034">
    <property type="match status" value="1"/>
</dbReference>
<name>A0A8T2SSR2_CERRI</name>
<dbReference type="PANTHER" id="PTHR46034:SF7">
    <property type="entry name" value="INFLUENZA VIRUS NS1A-BINDING PROTEIN"/>
    <property type="match status" value="1"/>
</dbReference>
<comment type="caution">
    <text evidence="4">The sequence shown here is derived from an EMBL/GenBank/DDBJ whole genome shotgun (WGS) entry which is preliminary data.</text>
</comment>
<dbReference type="PROSITE" id="PS51222">
    <property type="entry name" value="DCD"/>
    <property type="match status" value="1"/>
</dbReference>
<dbReference type="EMBL" id="CM035423">
    <property type="protein sequence ID" value="KAH7365686.1"/>
    <property type="molecule type" value="Genomic_DNA"/>
</dbReference>
<protein>
    <recommendedName>
        <fullName evidence="3">DCD domain-containing protein</fullName>
    </recommendedName>
</protein>
<feature type="compositionally biased region" description="Low complexity" evidence="2">
    <location>
        <begin position="15"/>
        <end position="26"/>
    </location>
</feature>
<evidence type="ECO:0000313" key="5">
    <source>
        <dbReference type="Proteomes" id="UP000825935"/>
    </source>
</evidence>
<evidence type="ECO:0000256" key="1">
    <source>
        <dbReference type="SAM" id="Coils"/>
    </source>
</evidence>
<proteinExistence type="predicted"/>
<dbReference type="SUPFAM" id="SSF117281">
    <property type="entry name" value="Kelch motif"/>
    <property type="match status" value="2"/>
</dbReference>
<dbReference type="OrthoDB" id="45365at2759"/>
<keyword evidence="1" id="KW-0175">Coiled coil</keyword>
<evidence type="ECO:0000256" key="2">
    <source>
        <dbReference type="SAM" id="MobiDB-lite"/>
    </source>
</evidence>
<dbReference type="EMBL" id="CM035423">
    <property type="protein sequence ID" value="KAH7365680.1"/>
    <property type="molecule type" value="Genomic_DNA"/>
</dbReference>
<dbReference type="EMBL" id="CM035423">
    <property type="protein sequence ID" value="KAH7365684.1"/>
    <property type="molecule type" value="Genomic_DNA"/>
</dbReference>
<evidence type="ECO:0000313" key="4">
    <source>
        <dbReference type="EMBL" id="KAH7365688.1"/>
    </source>
</evidence>
<dbReference type="EMBL" id="CM035423">
    <property type="protein sequence ID" value="KAH7365685.1"/>
    <property type="molecule type" value="Genomic_DNA"/>
</dbReference>
<feature type="coiled-coil region" evidence="1">
    <location>
        <begin position="408"/>
        <end position="473"/>
    </location>
</feature>
<dbReference type="AlphaFoldDB" id="A0A8T2SSR2"/>
<dbReference type="OMA" id="LAYPDQH"/>
<feature type="domain" description="DCD" evidence="3">
    <location>
        <begin position="36"/>
        <end position="170"/>
    </location>
</feature>
<reference evidence="4" key="1">
    <citation type="submission" date="2021-08" db="EMBL/GenBank/DDBJ databases">
        <title>WGS assembly of Ceratopteris richardii.</title>
        <authorList>
            <person name="Marchant D.B."/>
            <person name="Chen G."/>
            <person name="Jenkins J."/>
            <person name="Shu S."/>
            <person name="Leebens-Mack J."/>
            <person name="Grimwood J."/>
            <person name="Schmutz J."/>
            <person name="Soltis P."/>
            <person name="Soltis D."/>
            <person name="Chen Z.-H."/>
        </authorList>
    </citation>
    <scope>NUCLEOTIDE SEQUENCE</scope>
    <source>
        <strain evidence="4">Whitten #5841</strain>
        <tissue evidence="4">Leaf</tissue>
    </source>
</reference>
<evidence type="ECO:0000259" key="3">
    <source>
        <dbReference type="PROSITE" id="PS51222"/>
    </source>
</evidence>
<dbReference type="InterPro" id="IPR006652">
    <property type="entry name" value="Kelch_1"/>
</dbReference>